<comment type="caution">
    <text evidence="2">The sequence shown here is derived from an EMBL/GenBank/DDBJ whole genome shotgun (WGS) entry which is preliminary data.</text>
</comment>
<feature type="compositionally biased region" description="Basic and acidic residues" evidence="1">
    <location>
        <begin position="45"/>
        <end position="54"/>
    </location>
</feature>
<name>A0ABW3RVG5_9BACL</name>
<proteinExistence type="predicted"/>
<dbReference type="RefSeq" id="WP_379318169.1">
    <property type="nucleotide sequence ID" value="NZ_JBHTLM010000004.1"/>
</dbReference>
<evidence type="ECO:0000313" key="3">
    <source>
        <dbReference type="Proteomes" id="UP001597262"/>
    </source>
</evidence>
<evidence type="ECO:0000256" key="1">
    <source>
        <dbReference type="SAM" id="MobiDB-lite"/>
    </source>
</evidence>
<keyword evidence="3" id="KW-1185">Reference proteome</keyword>
<evidence type="ECO:0000313" key="2">
    <source>
        <dbReference type="EMBL" id="MFD1176116.1"/>
    </source>
</evidence>
<feature type="region of interest" description="Disordered" evidence="1">
    <location>
        <begin position="1"/>
        <end position="54"/>
    </location>
</feature>
<dbReference type="Proteomes" id="UP001597262">
    <property type="component" value="Unassembled WGS sequence"/>
</dbReference>
<dbReference type="EMBL" id="JBHTLM010000004">
    <property type="protein sequence ID" value="MFD1176116.1"/>
    <property type="molecule type" value="Genomic_DNA"/>
</dbReference>
<reference evidence="3" key="1">
    <citation type="journal article" date="2019" name="Int. J. Syst. Evol. Microbiol.">
        <title>The Global Catalogue of Microorganisms (GCM) 10K type strain sequencing project: providing services to taxonomists for standard genome sequencing and annotation.</title>
        <authorList>
            <consortium name="The Broad Institute Genomics Platform"/>
            <consortium name="The Broad Institute Genome Sequencing Center for Infectious Disease"/>
            <person name="Wu L."/>
            <person name="Ma J."/>
        </authorList>
    </citation>
    <scope>NUCLEOTIDE SEQUENCE [LARGE SCALE GENOMIC DNA]</scope>
    <source>
        <strain evidence="3">CCUG 59189</strain>
    </source>
</reference>
<organism evidence="2 3">
    <name type="scientific">Paenibacillus puldeungensis</name>
    <dbReference type="NCBI Taxonomy" id="696536"/>
    <lineage>
        <taxon>Bacteria</taxon>
        <taxon>Bacillati</taxon>
        <taxon>Bacillota</taxon>
        <taxon>Bacilli</taxon>
        <taxon>Bacillales</taxon>
        <taxon>Paenibacillaceae</taxon>
        <taxon>Paenibacillus</taxon>
    </lineage>
</organism>
<accession>A0ABW3RVG5</accession>
<gene>
    <name evidence="2" type="ORF">ACFQ3W_07370</name>
</gene>
<sequence>MEKGLGHGPGVDPIPVPQHPTAATEKLEDLVEGLMGEPEQSTVGNKEKRTEHKK</sequence>
<protein>
    <submittedName>
        <fullName evidence="2">Uncharacterized protein</fullName>
    </submittedName>
</protein>